<keyword evidence="2" id="KW-0732">Signal</keyword>
<evidence type="ECO:0000313" key="3">
    <source>
        <dbReference type="EMBL" id="BDG09506.1"/>
    </source>
</evidence>
<accession>A0ABN6N8G5</accession>
<sequence length="114" mass="11236">MKRTFRRTALVLLLGSAATARAAGAGKPAGFDDAAWPDDPTGAAAAPQPASAEPTALGPGLPAGHDDTAWPVEALGAGRDDAFAVGPALPAGHDDATWAPSPVPAPPLVARAAR</sequence>
<evidence type="ECO:0000256" key="2">
    <source>
        <dbReference type="SAM" id="SignalP"/>
    </source>
</evidence>
<feature type="compositionally biased region" description="Low complexity" evidence="1">
    <location>
        <begin position="23"/>
        <end position="56"/>
    </location>
</feature>
<dbReference type="EMBL" id="AP025592">
    <property type="protein sequence ID" value="BDG09506.1"/>
    <property type="molecule type" value="Genomic_DNA"/>
</dbReference>
<name>A0ABN6N8G5_9BACT</name>
<evidence type="ECO:0000256" key="1">
    <source>
        <dbReference type="SAM" id="MobiDB-lite"/>
    </source>
</evidence>
<feature type="chain" id="PRO_5045319806" evidence="2">
    <location>
        <begin position="23"/>
        <end position="114"/>
    </location>
</feature>
<gene>
    <name evidence="3" type="ORF">AMPC_26190</name>
</gene>
<organism evidence="3 4">
    <name type="scientific">Anaeromyxobacter paludicola</name>
    <dbReference type="NCBI Taxonomy" id="2918171"/>
    <lineage>
        <taxon>Bacteria</taxon>
        <taxon>Pseudomonadati</taxon>
        <taxon>Myxococcota</taxon>
        <taxon>Myxococcia</taxon>
        <taxon>Myxococcales</taxon>
        <taxon>Cystobacterineae</taxon>
        <taxon>Anaeromyxobacteraceae</taxon>
        <taxon>Anaeromyxobacter</taxon>
    </lineage>
</organism>
<feature type="region of interest" description="Disordered" evidence="1">
    <location>
        <begin position="23"/>
        <end position="114"/>
    </location>
</feature>
<proteinExistence type="predicted"/>
<feature type="signal peptide" evidence="2">
    <location>
        <begin position="1"/>
        <end position="22"/>
    </location>
</feature>
<keyword evidence="4" id="KW-1185">Reference proteome</keyword>
<reference evidence="4" key="1">
    <citation type="journal article" date="2022" name="Int. J. Syst. Evol. Microbiol.">
        <title>Anaeromyxobacter oryzae sp. nov., Anaeromyxobacter diazotrophicus sp. nov. and Anaeromyxobacter paludicola sp. nov., isolated from paddy soils.</title>
        <authorList>
            <person name="Itoh H."/>
            <person name="Xu Z."/>
            <person name="Mise K."/>
            <person name="Masuda Y."/>
            <person name="Ushijima N."/>
            <person name="Hayakawa C."/>
            <person name="Shiratori Y."/>
            <person name="Senoo K."/>
        </authorList>
    </citation>
    <scope>NUCLEOTIDE SEQUENCE [LARGE SCALE GENOMIC DNA]</scope>
    <source>
        <strain evidence="4">Red630</strain>
    </source>
</reference>
<evidence type="ECO:0000313" key="4">
    <source>
        <dbReference type="Proteomes" id="UP001162734"/>
    </source>
</evidence>
<dbReference type="Proteomes" id="UP001162734">
    <property type="component" value="Chromosome"/>
</dbReference>
<protein>
    <submittedName>
        <fullName evidence="3">Uncharacterized protein</fullName>
    </submittedName>
</protein>
<dbReference type="RefSeq" id="WP_248341774.1">
    <property type="nucleotide sequence ID" value="NZ_AP025592.1"/>
</dbReference>